<evidence type="ECO:0000313" key="15">
    <source>
        <dbReference type="EMBL" id="KAH7529198.1"/>
    </source>
</evidence>
<name>A0A978VFQ9_ZIZJJ</name>
<feature type="signal peptide" evidence="13">
    <location>
        <begin position="1"/>
        <end position="22"/>
    </location>
</feature>
<reference evidence="15" key="1">
    <citation type="journal article" date="2021" name="Front. Plant Sci.">
        <title>Chromosome-Scale Genome Assembly for Chinese Sour Jujube and Insights Into Its Genome Evolution and Domestication Signature.</title>
        <authorList>
            <person name="Shen L.-Y."/>
            <person name="Luo H."/>
            <person name="Wang X.-L."/>
            <person name="Wang X.-M."/>
            <person name="Qiu X.-J."/>
            <person name="Liu H."/>
            <person name="Zhou S.-S."/>
            <person name="Jia K.-H."/>
            <person name="Nie S."/>
            <person name="Bao Y.-T."/>
            <person name="Zhang R.-G."/>
            <person name="Yun Q.-Z."/>
            <person name="Chai Y.-H."/>
            <person name="Lu J.-Y."/>
            <person name="Li Y."/>
            <person name="Zhao S.-W."/>
            <person name="Mao J.-F."/>
            <person name="Jia S.-G."/>
            <person name="Mao Y.-M."/>
        </authorList>
    </citation>
    <scope>NUCLEOTIDE SEQUENCE</scope>
    <source>
        <strain evidence="15">AT0</strain>
        <tissue evidence="15">Leaf</tissue>
    </source>
</reference>
<comment type="subcellular location">
    <subcellularLocation>
        <location evidence="2">Cell membrane</location>
        <topology evidence="2">Lipid-anchor</topology>
        <topology evidence="2">GPI-anchor</topology>
    </subcellularLocation>
</comment>
<evidence type="ECO:0000256" key="4">
    <source>
        <dbReference type="ARBA" id="ARBA00022448"/>
    </source>
</evidence>
<comment type="caution">
    <text evidence="15">The sequence shown here is derived from an EMBL/GenBank/DDBJ whole genome shotgun (WGS) entry which is preliminary data.</text>
</comment>
<dbReference type="InterPro" id="IPR043325">
    <property type="entry name" value="LTSS"/>
</dbReference>
<dbReference type="SUPFAM" id="SSF47699">
    <property type="entry name" value="Bifunctional inhibitor/lipid-transfer protein/seed storage 2S albumin"/>
    <property type="match status" value="1"/>
</dbReference>
<evidence type="ECO:0000256" key="13">
    <source>
        <dbReference type="SAM" id="SignalP"/>
    </source>
</evidence>
<comment type="similarity">
    <text evidence="3">Belongs to the plant LTP family.</text>
</comment>
<keyword evidence="4" id="KW-0813">Transport</keyword>
<sequence length="185" mass="18651">MVSKHLLLALIAMSKVLIVAMSQGLDLGAILQAAGGGGSDSGAIPSCFQKLLPCQAYLKSPDSPPESCCTPLKDMISGDMDCLCQVFNNPDLLKNLNVTQDQALKLPKACGAQADISICKKDAGSPGGSPGAPTTPSTPADADKSNSSSTPNVSKSNSTSAANGMSNFGGSGLAVCFVSLIMSAL</sequence>
<keyword evidence="7 13" id="KW-0732">Signal</keyword>
<keyword evidence="10" id="KW-0325">Glycoprotein</keyword>
<keyword evidence="6" id="KW-0336">GPI-anchor</keyword>
<keyword evidence="5" id="KW-1003">Cell membrane</keyword>
<evidence type="ECO:0000256" key="3">
    <source>
        <dbReference type="ARBA" id="ARBA00009748"/>
    </source>
</evidence>
<accession>A0A978VFQ9</accession>
<proteinExistence type="inferred from homology"/>
<dbReference type="Proteomes" id="UP000813462">
    <property type="component" value="Unassembled WGS sequence"/>
</dbReference>
<keyword evidence="11" id="KW-0449">Lipoprotein</keyword>
<dbReference type="GO" id="GO:0098552">
    <property type="term" value="C:side of membrane"/>
    <property type="evidence" value="ECO:0007669"/>
    <property type="project" value="UniProtKB-KW"/>
</dbReference>
<keyword evidence="9" id="KW-1015">Disulfide bond</keyword>
<protein>
    <recommendedName>
        <fullName evidence="14">Bifunctional inhibitor/plant lipid transfer protein/seed storage helical domain-containing protein</fullName>
    </recommendedName>
</protein>
<evidence type="ECO:0000313" key="16">
    <source>
        <dbReference type="Proteomes" id="UP000813462"/>
    </source>
</evidence>
<evidence type="ECO:0000256" key="10">
    <source>
        <dbReference type="ARBA" id="ARBA00023180"/>
    </source>
</evidence>
<evidence type="ECO:0000256" key="8">
    <source>
        <dbReference type="ARBA" id="ARBA00023121"/>
    </source>
</evidence>
<dbReference type="EMBL" id="JAEACU010000005">
    <property type="protein sequence ID" value="KAH7529198.1"/>
    <property type="molecule type" value="Genomic_DNA"/>
</dbReference>
<evidence type="ECO:0000256" key="6">
    <source>
        <dbReference type="ARBA" id="ARBA00022622"/>
    </source>
</evidence>
<dbReference type="InterPro" id="IPR016140">
    <property type="entry name" value="Bifunc_inhib/LTP/seed_store"/>
</dbReference>
<evidence type="ECO:0000256" key="9">
    <source>
        <dbReference type="ARBA" id="ARBA00023157"/>
    </source>
</evidence>
<dbReference type="AlphaFoldDB" id="A0A978VFQ9"/>
<evidence type="ECO:0000256" key="7">
    <source>
        <dbReference type="ARBA" id="ARBA00022729"/>
    </source>
</evidence>
<feature type="chain" id="PRO_5037353738" description="Bifunctional inhibitor/plant lipid transfer protein/seed storage helical domain-containing protein" evidence="13">
    <location>
        <begin position="23"/>
        <end position="185"/>
    </location>
</feature>
<dbReference type="PANTHER" id="PTHR33044">
    <property type="entry name" value="BIFUNCTIONAL INHIBITOR/LIPID-TRANSFER PROTEIN/SEED STORAGE 2S ALBUMIN SUPERFAMILY PROTEIN-RELATED"/>
    <property type="match status" value="1"/>
</dbReference>
<evidence type="ECO:0000256" key="1">
    <source>
        <dbReference type="ARBA" id="ARBA00003211"/>
    </source>
</evidence>
<dbReference type="GO" id="GO:0008289">
    <property type="term" value="F:lipid binding"/>
    <property type="evidence" value="ECO:0007669"/>
    <property type="project" value="UniProtKB-KW"/>
</dbReference>
<feature type="compositionally biased region" description="Low complexity" evidence="12">
    <location>
        <begin position="131"/>
        <end position="160"/>
    </location>
</feature>
<evidence type="ECO:0000256" key="11">
    <source>
        <dbReference type="ARBA" id="ARBA00023288"/>
    </source>
</evidence>
<feature type="region of interest" description="Disordered" evidence="12">
    <location>
        <begin position="122"/>
        <end position="161"/>
    </location>
</feature>
<dbReference type="CDD" id="cd00010">
    <property type="entry name" value="AAI_LTSS"/>
    <property type="match status" value="1"/>
</dbReference>
<feature type="domain" description="Bifunctional inhibitor/plant lipid transfer protein/seed storage helical" evidence="14">
    <location>
        <begin position="41"/>
        <end position="119"/>
    </location>
</feature>
<evidence type="ECO:0000259" key="14">
    <source>
        <dbReference type="Pfam" id="PF14368"/>
    </source>
</evidence>
<evidence type="ECO:0000256" key="2">
    <source>
        <dbReference type="ARBA" id="ARBA00004609"/>
    </source>
</evidence>
<dbReference type="Gene3D" id="1.10.110.10">
    <property type="entry name" value="Plant lipid-transfer and hydrophobic proteins"/>
    <property type="match status" value="1"/>
</dbReference>
<dbReference type="Pfam" id="PF14368">
    <property type="entry name" value="LTP_2"/>
    <property type="match status" value="1"/>
</dbReference>
<keyword evidence="8" id="KW-0446">Lipid-binding</keyword>
<comment type="function">
    <text evidence="1">Plant non-specific lipid-transfer proteins transfer phospholipids as well as galactolipids across membranes. May play a role in wax or cutin deposition in the cell walls of expanding epidermal cells and certain secretory tissues.</text>
</comment>
<evidence type="ECO:0000256" key="5">
    <source>
        <dbReference type="ARBA" id="ARBA00022475"/>
    </source>
</evidence>
<organism evidence="15 16">
    <name type="scientific">Ziziphus jujuba var. spinosa</name>
    <dbReference type="NCBI Taxonomy" id="714518"/>
    <lineage>
        <taxon>Eukaryota</taxon>
        <taxon>Viridiplantae</taxon>
        <taxon>Streptophyta</taxon>
        <taxon>Embryophyta</taxon>
        <taxon>Tracheophyta</taxon>
        <taxon>Spermatophyta</taxon>
        <taxon>Magnoliopsida</taxon>
        <taxon>eudicotyledons</taxon>
        <taxon>Gunneridae</taxon>
        <taxon>Pentapetalae</taxon>
        <taxon>rosids</taxon>
        <taxon>fabids</taxon>
        <taxon>Rosales</taxon>
        <taxon>Rhamnaceae</taxon>
        <taxon>Paliureae</taxon>
        <taxon>Ziziphus</taxon>
    </lineage>
</organism>
<dbReference type="OrthoDB" id="1165965at2759"/>
<gene>
    <name evidence="15" type="ORF">FEM48_Zijuj05G0159000</name>
</gene>
<keyword evidence="6" id="KW-0472">Membrane</keyword>
<evidence type="ECO:0000256" key="12">
    <source>
        <dbReference type="SAM" id="MobiDB-lite"/>
    </source>
</evidence>
<dbReference type="InterPro" id="IPR036312">
    <property type="entry name" value="Bifun_inhib/LTP/seed_sf"/>
</dbReference>
<dbReference type="GO" id="GO:0005886">
    <property type="term" value="C:plasma membrane"/>
    <property type="evidence" value="ECO:0007669"/>
    <property type="project" value="UniProtKB-SubCell"/>
</dbReference>